<organism evidence="1">
    <name type="scientific">Spodoptera frugiperda</name>
    <name type="common">Fall armyworm</name>
    <dbReference type="NCBI Taxonomy" id="7108"/>
    <lineage>
        <taxon>Eukaryota</taxon>
        <taxon>Metazoa</taxon>
        <taxon>Ecdysozoa</taxon>
        <taxon>Arthropoda</taxon>
        <taxon>Hexapoda</taxon>
        <taxon>Insecta</taxon>
        <taxon>Pterygota</taxon>
        <taxon>Neoptera</taxon>
        <taxon>Endopterygota</taxon>
        <taxon>Lepidoptera</taxon>
        <taxon>Glossata</taxon>
        <taxon>Ditrysia</taxon>
        <taxon>Noctuoidea</taxon>
        <taxon>Noctuidae</taxon>
        <taxon>Amphipyrinae</taxon>
        <taxon>Spodoptera</taxon>
    </lineage>
</organism>
<accession>A0A2H1W0F1</accession>
<protein>
    <submittedName>
        <fullName evidence="1">SFRICE_001488</fullName>
    </submittedName>
</protein>
<gene>
    <name evidence="1" type="ORF">SFRICE_001488</name>
</gene>
<reference evidence="1" key="1">
    <citation type="submission" date="2016-07" db="EMBL/GenBank/DDBJ databases">
        <authorList>
            <person name="Bretaudeau A."/>
        </authorList>
    </citation>
    <scope>NUCLEOTIDE SEQUENCE</scope>
    <source>
        <strain evidence="1">Rice</strain>
        <tissue evidence="1">Whole body</tissue>
    </source>
</reference>
<evidence type="ECO:0000313" key="1">
    <source>
        <dbReference type="EMBL" id="SOQ46548.1"/>
    </source>
</evidence>
<sequence length="81" mass="9169">MASFLHPKDDLIKDDDLTITKGAYVTISKRADGLPDGKQAPPPMYTRRVQVRCVACGIKGLLENWERSNWKEINLLFPNNP</sequence>
<dbReference type="EMBL" id="ODYU01005569">
    <property type="protein sequence ID" value="SOQ46548.1"/>
    <property type="molecule type" value="Genomic_DNA"/>
</dbReference>
<proteinExistence type="predicted"/>
<dbReference type="AlphaFoldDB" id="A0A2H1W0F1"/>
<name>A0A2H1W0F1_SPOFR</name>